<comment type="caution">
    <text evidence="2">The sequence shown here is derived from an EMBL/GenBank/DDBJ whole genome shotgun (WGS) entry which is preliminary data.</text>
</comment>
<keyword evidence="3" id="KW-1185">Reference proteome</keyword>
<reference evidence="3" key="1">
    <citation type="journal article" date="2019" name="Int. J. Syst. Evol. Microbiol.">
        <title>The Global Catalogue of Microorganisms (GCM) 10K type strain sequencing project: providing services to taxonomists for standard genome sequencing and annotation.</title>
        <authorList>
            <consortium name="The Broad Institute Genomics Platform"/>
            <consortium name="The Broad Institute Genome Sequencing Center for Infectious Disease"/>
            <person name="Wu L."/>
            <person name="Ma J."/>
        </authorList>
    </citation>
    <scope>NUCLEOTIDE SEQUENCE [LARGE SCALE GENOMIC DNA]</scope>
    <source>
        <strain evidence="3">CCM 8937</strain>
    </source>
</reference>
<feature type="transmembrane region" description="Helical" evidence="1">
    <location>
        <begin position="42"/>
        <end position="58"/>
    </location>
</feature>
<feature type="transmembrane region" description="Helical" evidence="1">
    <location>
        <begin position="114"/>
        <end position="136"/>
    </location>
</feature>
<dbReference type="RefSeq" id="WP_125651047.1">
    <property type="nucleotide sequence ID" value="NZ_JBHTOH010000031.1"/>
</dbReference>
<keyword evidence="1" id="KW-0812">Transmembrane</keyword>
<evidence type="ECO:0000313" key="3">
    <source>
        <dbReference type="Proteomes" id="UP001597191"/>
    </source>
</evidence>
<dbReference type="EMBL" id="JBHTOH010000031">
    <property type="protein sequence ID" value="MFD1410985.1"/>
    <property type="molecule type" value="Genomic_DNA"/>
</dbReference>
<sequence>MKIKSLRKTDQFILNSLLALLPLLMLPFLLTKQLKITTPKDFFWVLVFALIIILNQQAEDFWHWPHLLINCLLAMPVIFLFIEKSYLVDLLLLMQLIIKWAINPTMMSNLDVRLGLLLEEAIVPIFIEIALLAAVIDQINSKQIMLISVVYLSKVAFTLPFHQFLDFIWPFLAIILVILLKLRQISSLPAMILTLTLVLLNLLLYPRLKKIEQAPALLLLALVLSNTLL</sequence>
<keyword evidence="1" id="KW-1133">Transmembrane helix</keyword>
<evidence type="ECO:0000313" key="2">
    <source>
        <dbReference type="EMBL" id="MFD1410985.1"/>
    </source>
</evidence>
<proteinExistence type="predicted"/>
<gene>
    <name evidence="2" type="ORF">ACFQ4R_05080</name>
</gene>
<feature type="transmembrane region" description="Helical" evidence="1">
    <location>
        <begin position="186"/>
        <end position="205"/>
    </location>
</feature>
<organism evidence="2 3">
    <name type="scientific">Lapidilactobacillus gannanensis</name>
    <dbReference type="NCBI Taxonomy" id="2486002"/>
    <lineage>
        <taxon>Bacteria</taxon>
        <taxon>Bacillati</taxon>
        <taxon>Bacillota</taxon>
        <taxon>Bacilli</taxon>
        <taxon>Lactobacillales</taxon>
        <taxon>Lactobacillaceae</taxon>
        <taxon>Lapidilactobacillus</taxon>
    </lineage>
</organism>
<protein>
    <submittedName>
        <fullName evidence="2">Uncharacterized protein</fullName>
    </submittedName>
</protein>
<accession>A0ABW4BL93</accession>
<name>A0ABW4BL93_9LACO</name>
<evidence type="ECO:0000256" key="1">
    <source>
        <dbReference type="SAM" id="Phobius"/>
    </source>
</evidence>
<feature type="transmembrane region" description="Helical" evidence="1">
    <location>
        <begin position="64"/>
        <end position="81"/>
    </location>
</feature>
<feature type="transmembrane region" description="Helical" evidence="1">
    <location>
        <begin position="157"/>
        <end position="180"/>
    </location>
</feature>
<feature type="transmembrane region" description="Helical" evidence="1">
    <location>
        <begin position="12"/>
        <end position="30"/>
    </location>
</feature>
<keyword evidence="1" id="KW-0472">Membrane</keyword>
<dbReference type="Proteomes" id="UP001597191">
    <property type="component" value="Unassembled WGS sequence"/>
</dbReference>